<dbReference type="PROSITE" id="PS51257">
    <property type="entry name" value="PROKAR_LIPOPROTEIN"/>
    <property type="match status" value="1"/>
</dbReference>
<accession>W4UXW6</accession>
<dbReference type="STRING" id="1445607.JCM10512_3843"/>
<organism evidence="1 2">
    <name type="scientific">Bacteroides reticulotermitis JCM 10512</name>
    <dbReference type="NCBI Taxonomy" id="1445607"/>
    <lineage>
        <taxon>Bacteria</taxon>
        <taxon>Pseudomonadati</taxon>
        <taxon>Bacteroidota</taxon>
        <taxon>Bacteroidia</taxon>
        <taxon>Bacteroidales</taxon>
        <taxon>Bacteroidaceae</taxon>
        <taxon>Bacteroides</taxon>
    </lineage>
</organism>
<evidence type="ECO:0000313" key="2">
    <source>
        <dbReference type="Proteomes" id="UP000019131"/>
    </source>
</evidence>
<dbReference type="EMBL" id="BAIV01000026">
    <property type="protein sequence ID" value="GAE85413.1"/>
    <property type="molecule type" value="Genomic_DNA"/>
</dbReference>
<comment type="caution">
    <text evidence="1">The sequence shown here is derived from an EMBL/GenBank/DDBJ whole genome shotgun (WGS) entry which is preliminary data.</text>
</comment>
<sequence>MRNQQKHAAMLAITMLLVLSGCCRKDHNELLVIKEQGSFTVGGTVIQNSGSYDATQFDNFKPYPEGQTYHAIMPMCFIKYRIMPVHYLLSSFTARGNLQRHGKQRRMGEKVFRIFFFVRVSVPT</sequence>
<dbReference type="Proteomes" id="UP000019131">
    <property type="component" value="Unassembled WGS sequence"/>
</dbReference>
<name>W4UXW6_9BACE</name>
<protein>
    <submittedName>
        <fullName evidence="1">Uncharacterized protein</fullName>
    </submittedName>
</protein>
<proteinExistence type="predicted"/>
<reference evidence="1 2" key="1">
    <citation type="journal article" date="2014" name="Genome Announc.">
        <title>Draft Genome Sequence of Bacteroides reticulotermitis Strain JCM 10512T, Isolated from the Gut of a Termite.</title>
        <authorList>
            <person name="Yuki M."/>
            <person name="Oshima K."/>
            <person name="Suda W."/>
            <person name="Sakamoto M."/>
            <person name="Iida T."/>
            <person name="Hattori M."/>
            <person name="Ohkuma M."/>
        </authorList>
    </citation>
    <scope>NUCLEOTIDE SEQUENCE [LARGE SCALE GENOMIC DNA]</scope>
    <source>
        <strain evidence="1 2">JCM 10512</strain>
    </source>
</reference>
<evidence type="ECO:0000313" key="1">
    <source>
        <dbReference type="EMBL" id="GAE85413.1"/>
    </source>
</evidence>
<keyword evidence="2" id="KW-1185">Reference proteome</keyword>
<gene>
    <name evidence="1" type="ORF">JCM10512_3843</name>
</gene>
<dbReference type="AlphaFoldDB" id="W4UXW6"/>